<dbReference type="HOGENOM" id="CLU_2120494_0_0_1"/>
<reference evidence="1 2" key="1">
    <citation type="submission" date="2014-04" db="EMBL/GenBank/DDBJ databases">
        <title>Evolutionary Origins and Diversification of the Mycorrhizal Mutualists.</title>
        <authorList>
            <consortium name="DOE Joint Genome Institute"/>
            <consortium name="Mycorrhizal Genomics Consortium"/>
            <person name="Kohler A."/>
            <person name="Kuo A."/>
            <person name="Nagy L.G."/>
            <person name="Floudas D."/>
            <person name="Copeland A."/>
            <person name="Barry K.W."/>
            <person name="Cichocki N."/>
            <person name="Veneault-Fourrey C."/>
            <person name="LaButti K."/>
            <person name="Lindquist E.A."/>
            <person name="Lipzen A."/>
            <person name="Lundell T."/>
            <person name="Morin E."/>
            <person name="Murat C."/>
            <person name="Riley R."/>
            <person name="Ohm R."/>
            <person name="Sun H."/>
            <person name="Tunlid A."/>
            <person name="Henrissat B."/>
            <person name="Grigoriev I.V."/>
            <person name="Hibbett D.S."/>
            <person name="Martin F."/>
        </authorList>
    </citation>
    <scope>NUCLEOTIDE SEQUENCE [LARGE SCALE GENOMIC DNA]</scope>
    <source>
        <strain evidence="1 2">Koide BX008</strain>
    </source>
</reference>
<gene>
    <name evidence="1" type="ORF">M378DRAFT_12239</name>
</gene>
<protein>
    <submittedName>
        <fullName evidence="1">Uncharacterized protein</fullName>
    </submittedName>
</protein>
<sequence>MANLIRSAKSASNWSKNKLLAYNIFVQPQNALDLFGKELGPIDHLDPNLLSSVDSTDPMPAKNLLLSIWQEVFSKSPVSTSRAKPFARVITFPLSYAEMPTQQRKRMYASFKPT</sequence>
<dbReference type="Proteomes" id="UP000054549">
    <property type="component" value="Unassembled WGS sequence"/>
</dbReference>
<dbReference type="EMBL" id="KN818260">
    <property type="protein sequence ID" value="KIL63364.1"/>
    <property type="molecule type" value="Genomic_DNA"/>
</dbReference>
<organism evidence="1 2">
    <name type="scientific">Amanita muscaria (strain Koide BX008)</name>
    <dbReference type="NCBI Taxonomy" id="946122"/>
    <lineage>
        <taxon>Eukaryota</taxon>
        <taxon>Fungi</taxon>
        <taxon>Dikarya</taxon>
        <taxon>Basidiomycota</taxon>
        <taxon>Agaricomycotina</taxon>
        <taxon>Agaricomycetes</taxon>
        <taxon>Agaricomycetidae</taxon>
        <taxon>Agaricales</taxon>
        <taxon>Pluteineae</taxon>
        <taxon>Amanitaceae</taxon>
        <taxon>Amanita</taxon>
    </lineage>
</organism>
<evidence type="ECO:0000313" key="2">
    <source>
        <dbReference type="Proteomes" id="UP000054549"/>
    </source>
</evidence>
<accession>A0A0C2T9K8</accession>
<proteinExistence type="predicted"/>
<name>A0A0C2T9K8_AMAMK</name>
<keyword evidence="2" id="KW-1185">Reference proteome</keyword>
<dbReference type="InParanoid" id="A0A0C2T9K8"/>
<evidence type="ECO:0000313" key="1">
    <source>
        <dbReference type="EMBL" id="KIL63364.1"/>
    </source>
</evidence>
<dbReference type="AlphaFoldDB" id="A0A0C2T9K8"/>